<evidence type="ECO:0000259" key="8">
    <source>
        <dbReference type="Pfam" id="PF12704"/>
    </source>
</evidence>
<evidence type="ECO:0000256" key="2">
    <source>
        <dbReference type="ARBA" id="ARBA00022475"/>
    </source>
</evidence>
<dbReference type="InterPro" id="IPR003838">
    <property type="entry name" value="ABC3_permease_C"/>
</dbReference>
<feature type="transmembrane region" description="Helical" evidence="6">
    <location>
        <begin position="766"/>
        <end position="793"/>
    </location>
</feature>
<dbReference type="InParanoid" id="D6U3F3"/>
<dbReference type="PANTHER" id="PTHR30572:SF17">
    <property type="entry name" value="ABC3 TRANSPORTER PERMEASE PROTEIN DOMAIN-CONTAINING PROTEIN"/>
    <property type="match status" value="1"/>
</dbReference>
<feature type="transmembrane region" description="Helical" evidence="6">
    <location>
        <begin position="20"/>
        <end position="39"/>
    </location>
</feature>
<dbReference type="PANTHER" id="PTHR30572">
    <property type="entry name" value="MEMBRANE COMPONENT OF TRANSPORTER-RELATED"/>
    <property type="match status" value="1"/>
</dbReference>
<comment type="caution">
    <text evidence="9">The sequence shown here is derived from an EMBL/GenBank/DDBJ whole genome shotgun (WGS) entry which is preliminary data.</text>
</comment>
<comment type="subcellular location">
    <subcellularLocation>
        <location evidence="1">Cell membrane</location>
        <topology evidence="1">Multi-pass membrane protein</topology>
    </subcellularLocation>
</comment>
<gene>
    <name evidence="9" type="ORF">Krac_1851</name>
</gene>
<keyword evidence="4 6" id="KW-1133">Transmembrane helix</keyword>
<evidence type="ECO:0000256" key="6">
    <source>
        <dbReference type="SAM" id="Phobius"/>
    </source>
</evidence>
<dbReference type="InterPro" id="IPR050250">
    <property type="entry name" value="Macrolide_Exporter_MacB"/>
</dbReference>
<dbReference type="GO" id="GO:0005886">
    <property type="term" value="C:plasma membrane"/>
    <property type="evidence" value="ECO:0007669"/>
    <property type="project" value="UniProtKB-SubCell"/>
</dbReference>
<evidence type="ECO:0000313" key="9">
    <source>
        <dbReference type="EMBL" id="EFH81157.1"/>
    </source>
</evidence>
<keyword evidence="10" id="KW-1185">Reference proteome</keyword>
<protein>
    <recommendedName>
        <fullName evidence="11">ABC3 transporter permease protein domain-containing protein</fullName>
    </recommendedName>
</protein>
<proteinExistence type="predicted"/>
<dbReference type="OrthoDB" id="9780560at2"/>
<dbReference type="InterPro" id="IPR025857">
    <property type="entry name" value="MacB_PCD"/>
</dbReference>
<accession>D6U3F3</accession>
<name>D6U3F3_KTERA</name>
<evidence type="ECO:0008006" key="11">
    <source>
        <dbReference type="Google" id="ProtNLM"/>
    </source>
</evidence>
<evidence type="ECO:0000313" key="10">
    <source>
        <dbReference type="Proteomes" id="UP000004508"/>
    </source>
</evidence>
<dbReference type="GO" id="GO:0022857">
    <property type="term" value="F:transmembrane transporter activity"/>
    <property type="evidence" value="ECO:0007669"/>
    <property type="project" value="TreeGrafter"/>
</dbReference>
<keyword evidence="3 6" id="KW-0812">Transmembrane</keyword>
<dbReference type="Pfam" id="PF02687">
    <property type="entry name" value="FtsX"/>
    <property type="match status" value="2"/>
</dbReference>
<feature type="transmembrane region" description="Helical" evidence="6">
    <location>
        <begin position="357"/>
        <end position="382"/>
    </location>
</feature>
<evidence type="ECO:0000256" key="5">
    <source>
        <dbReference type="ARBA" id="ARBA00023136"/>
    </source>
</evidence>
<dbReference type="RefSeq" id="WP_007918363.1">
    <property type="nucleotide sequence ID" value="NZ_ADVG01000004.1"/>
</dbReference>
<keyword evidence="2" id="KW-1003">Cell membrane</keyword>
<evidence type="ECO:0000256" key="1">
    <source>
        <dbReference type="ARBA" id="ARBA00004651"/>
    </source>
</evidence>
<reference evidence="9 10" key="1">
    <citation type="journal article" date="2011" name="Stand. Genomic Sci.">
        <title>Non-contiguous finished genome sequence and contextual data of the filamentous soil bacterium Ktedonobacter racemifer type strain (SOSP1-21).</title>
        <authorList>
            <person name="Chang Y.J."/>
            <person name="Land M."/>
            <person name="Hauser L."/>
            <person name="Chertkov O."/>
            <person name="Del Rio T.G."/>
            <person name="Nolan M."/>
            <person name="Copeland A."/>
            <person name="Tice H."/>
            <person name="Cheng J.F."/>
            <person name="Lucas S."/>
            <person name="Han C."/>
            <person name="Goodwin L."/>
            <person name="Pitluck S."/>
            <person name="Ivanova N."/>
            <person name="Ovchinikova G."/>
            <person name="Pati A."/>
            <person name="Chen A."/>
            <person name="Palaniappan K."/>
            <person name="Mavromatis K."/>
            <person name="Liolios K."/>
            <person name="Brettin T."/>
            <person name="Fiebig A."/>
            <person name="Rohde M."/>
            <person name="Abt B."/>
            <person name="Goker M."/>
            <person name="Detter J.C."/>
            <person name="Woyke T."/>
            <person name="Bristow J."/>
            <person name="Eisen J.A."/>
            <person name="Markowitz V."/>
            <person name="Hugenholtz P."/>
            <person name="Kyrpides N.C."/>
            <person name="Klenk H.P."/>
            <person name="Lapidus A."/>
        </authorList>
    </citation>
    <scope>NUCLEOTIDE SEQUENCE [LARGE SCALE GENOMIC DNA]</scope>
    <source>
        <strain evidence="10">DSM 44963</strain>
    </source>
</reference>
<organism evidence="9 10">
    <name type="scientific">Ktedonobacter racemifer DSM 44963</name>
    <dbReference type="NCBI Taxonomy" id="485913"/>
    <lineage>
        <taxon>Bacteria</taxon>
        <taxon>Bacillati</taxon>
        <taxon>Chloroflexota</taxon>
        <taxon>Ktedonobacteria</taxon>
        <taxon>Ktedonobacterales</taxon>
        <taxon>Ktedonobacteraceae</taxon>
        <taxon>Ktedonobacter</taxon>
    </lineage>
</organism>
<sequence length="807" mass="85890">MSASLKKSFADVTRRKGRTLMVVLGIFIGVLGLVGITFIQQTLLSAFTYSTGTAVNSPDITLQVNQLDPALTPQLSAVANVRAVQMQAVFATQWHVSATPGHVPITLVSFPDLYHAPITPFQLTSGRYPGVGEVVLEYGDQELQSVSLGDTVTVDTGQTTTMLRVVGFARTQGLANPADSGTARGYMSEAAITQAFGSFVPAPGSQGPQVRQEVAVKVQNISQVITTEDALARVLRAKGVAVLSETINQPFNQANIRTANGVFTLLLMLSILAVMLSALLILNTIITLITEQTPIIGTLKAVGGTRGTILRGYLLSVVIYSAAATLPAIALGLLLGYPLASSLASASSLAVGPFTVFPWIIILGLAVGFGVPLLSALVPLWIGTRITVREALSAYGISAGRAGNRRARLAQQMPWVSQTTWLGLRGVFRKRWRAALTLLTLTLAGTTFLVVQTATAATNQTTANAFTPYHYDVSAQIYAQNAPLVSQISALPNVGLVERYREAEGAESQWGQMLLLGFQPDTKLYSPQLISGRWLSPGDTNAALINEEAATATGLHVGDTLTLSSVQYFNGQPTPGNQATWTIIGIIHQPMDGLGQIGTVITSVENANHLFGDPADLTPELLIQARDHAPGAVDALTRQVDQLVNAGNANGGHVNGGLVHTRQQEVQRRQQSWLIFYVLLYSVALIVGAVGILGLANALAASVLERRREIGLLRAMGASDWRVARVFWVEGLALGGIAWGLCALLGLPLAYGFIQVMSKLVFRVDFLIAPSALVVMLAAVLIISTLASIIPALRASRVRIADMLRYE</sequence>
<evidence type="ECO:0000256" key="4">
    <source>
        <dbReference type="ARBA" id="ARBA00022989"/>
    </source>
</evidence>
<dbReference type="eggNOG" id="COG0577">
    <property type="taxonomic scope" value="Bacteria"/>
</dbReference>
<feature type="domain" description="ABC3 transporter permease C-terminal" evidence="7">
    <location>
        <begin position="268"/>
        <end position="386"/>
    </location>
</feature>
<dbReference type="STRING" id="485913.Krac_1851"/>
<evidence type="ECO:0000259" key="7">
    <source>
        <dbReference type="Pfam" id="PF02687"/>
    </source>
</evidence>
<evidence type="ECO:0000256" key="3">
    <source>
        <dbReference type="ARBA" id="ARBA00022692"/>
    </source>
</evidence>
<dbReference type="EMBL" id="ADVG01000004">
    <property type="protein sequence ID" value="EFH81157.1"/>
    <property type="molecule type" value="Genomic_DNA"/>
</dbReference>
<feature type="transmembrane region" description="Helical" evidence="6">
    <location>
        <begin position="673"/>
        <end position="704"/>
    </location>
</feature>
<feature type="transmembrane region" description="Helical" evidence="6">
    <location>
        <begin position="310"/>
        <end position="337"/>
    </location>
</feature>
<feature type="transmembrane region" description="Helical" evidence="6">
    <location>
        <begin position="432"/>
        <end position="451"/>
    </location>
</feature>
<dbReference type="Pfam" id="PF12704">
    <property type="entry name" value="MacB_PCD"/>
    <property type="match status" value="1"/>
</dbReference>
<feature type="transmembrane region" description="Helical" evidence="6">
    <location>
        <begin position="725"/>
        <end position="754"/>
    </location>
</feature>
<dbReference type="AlphaFoldDB" id="D6U3F3"/>
<feature type="domain" description="MacB-like periplasmic core" evidence="8">
    <location>
        <begin position="435"/>
        <end position="629"/>
    </location>
</feature>
<keyword evidence="5 6" id="KW-0472">Membrane</keyword>
<feature type="domain" description="ABC3 transporter permease C-terminal" evidence="7">
    <location>
        <begin position="682"/>
        <end position="797"/>
    </location>
</feature>
<dbReference type="Proteomes" id="UP000004508">
    <property type="component" value="Unassembled WGS sequence"/>
</dbReference>
<feature type="transmembrane region" description="Helical" evidence="6">
    <location>
        <begin position="262"/>
        <end position="289"/>
    </location>
</feature>